<organism evidence="1 2">
    <name type="scientific">Cordylochernes scorpioides</name>
    <dbReference type="NCBI Taxonomy" id="51811"/>
    <lineage>
        <taxon>Eukaryota</taxon>
        <taxon>Metazoa</taxon>
        <taxon>Ecdysozoa</taxon>
        <taxon>Arthropoda</taxon>
        <taxon>Chelicerata</taxon>
        <taxon>Arachnida</taxon>
        <taxon>Pseudoscorpiones</taxon>
        <taxon>Cheliferoidea</taxon>
        <taxon>Chernetidae</taxon>
        <taxon>Cordylochernes</taxon>
    </lineage>
</organism>
<dbReference type="PANTHER" id="PTHR11439:SF517">
    <property type="entry name" value="CYSTEINE-RICH RLK (RECEPTOR-LIKE PROTEIN KINASE) 8"/>
    <property type="match status" value="1"/>
</dbReference>
<dbReference type="CDD" id="cd09272">
    <property type="entry name" value="RNase_HI_RT_Ty1"/>
    <property type="match status" value="1"/>
</dbReference>
<evidence type="ECO:0000313" key="2">
    <source>
        <dbReference type="Proteomes" id="UP001235939"/>
    </source>
</evidence>
<dbReference type="InterPro" id="IPR036397">
    <property type="entry name" value="RNaseH_sf"/>
</dbReference>
<sequence>MDNLLVELAQEFEIRISNNPEMFVGMNIMNKDEGLILSQHDYIECVLKKYNMLDAKPVTTPIVGAVKIDPILENKSEGNFPYREAVGSLLYLANKTRPDVAYAVGYESRSMHEPTNQDIQNVKRTMRYLKQTKTFGLHYSKQDEDMELNAYCDSDFAGDMKTRKSTSGYTILFGKGPISWSSRKQPIVALSTTEAEYIAAAECVKELIYIKALIEELTNETILAKLNIDNQSAMTLMKTGQMNRKTKHIDVRYHFLKDQIRENVAVQFCPTQDQVADILTKPLPKETFEKHRSSLLKISGSSVILYVVIHGCPCLRSRNAWTLTCWGRVFYTELSRSKGQSFVEEWGRLAGFVGRRTVEVEGFLQMLEVEVPLQLAGVGGEDLLAGATDERHKSVFFRLAETGLSVYLGIMRCLREAVRLKRPEGWQNNDWILHVGNARPHTAHVVLQFLAKHSTIQIPHPPYSPDLAPNDFFLYPKLKMNLKGRKFDNVDMIQAESKATLRNLSKSDFISCFDNWKKRWNGCIEAGGAYFEKY</sequence>
<keyword evidence="2" id="KW-1185">Reference proteome</keyword>
<name>A0ABY6LDY1_9ARAC</name>
<evidence type="ECO:0000313" key="1">
    <source>
        <dbReference type="EMBL" id="UYV79268.1"/>
    </source>
</evidence>
<dbReference type="Gene3D" id="3.30.420.10">
    <property type="entry name" value="Ribonuclease H-like superfamily/Ribonuclease H"/>
    <property type="match status" value="1"/>
</dbReference>
<dbReference type="EMBL" id="CP092879">
    <property type="protein sequence ID" value="UYV79268.1"/>
    <property type="molecule type" value="Genomic_DNA"/>
</dbReference>
<dbReference type="Proteomes" id="UP001235939">
    <property type="component" value="Chromosome 17"/>
</dbReference>
<dbReference type="PANTHER" id="PTHR11439">
    <property type="entry name" value="GAG-POL-RELATED RETROTRANSPOSON"/>
    <property type="match status" value="1"/>
</dbReference>
<reference evidence="1 2" key="1">
    <citation type="submission" date="2022-01" db="EMBL/GenBank/DDBJ databases">
        <title>A chromosomal length assembly of Cordylochernes scorpioides.</title>
        <authorList>
            <person name="Zeh D."/>
            <person name="Zeh J."/>
        </authorList>
    </citation>
    <scope>NUCLEOTIDE SEQUENCE [LARGE SCALE GENOMIC DNA]</scope>
    <source>
        <strain evidence="1">IN4F17</strain>
        <tissue evidence="1">Whole Body</tissue>
    </source>
</reference>
<accession>A0ABY6LDY1</accession>
<proteinExistence type="predicted"/>
<gene>
    <name evidence="1" type="ORF">LAZ67_17001872</name>
</gene>
<evidence type="ECO:0008006" key="3">
    <source>
        <dbReference type="Google" id="ProtNLM"/>
    </source>
</evidence>
<protein>
    <recommendedName>
        <fullName evidence="3">Reverse transcriptase Ty1/copia-type domain-containing protein</fullName>
    </recommendedName>
</protein>